<reference evidence="1 2" key="1">
    <citation type="submission" date="2016-10" db="EMBL/GenBank/DDBJ databases">
        <authorList>
            <person name="de Groot N.N."/>
        </authorList>
    </citation>
    <scope>NUCLEOTIDE SEQUENCE [LARGE SCALE GENOMIC DNA]</scope>
    <source>
        <strain evidence="1 2">DSM 43067</strain>
    </source>
</reference>
<accession>A0A1I5VE79</accession>
<dbReference type="STRING" id="1993.SAMN04489713_12196"/>
<dbReference type="RefSeq" id="WP_021597082.1">
    <property type="nucleotide sequence ID" value="NZ_FOVH01000021.1"/>
</dbReference>
<dbReference type="Proteomes" id="UP000183413">
    <property type="component" value="Unassembled WGS sequence"/>
</dbReference>
<organism evidence="1 2">
    <name type="scientific">Actinomadura madurae</name>
    <dbReference type="NCBI Taxonomy" id="1993"/>
    <lineage>
        <taxon>Bacteria</taxon>
        <taxon>Bacillati</taxon>
        <taxon>Actinomycetota</taxon>
        <taxon>Actinomycetes</taxon>
        <taxon>Streptosporangiales</taxon>
        <taxon>Thermomonosporaceae</taxon>
        <taxon>Actinomadura</taxon>
    </lineage>
</organism>
<keyword evidence="2" id="KW-1185">Reference proteome</keyword>
<evidence type="ECO:0000313" key="1">
    <source>
        <dbReference type="EMBL" id="SFQ05790.1"/>
    </source>
</evidence>
<protein>
    <submittedName>
        <fullName evidence="1">Uncharacterized protein</fullName>
    </submittedName>
</protein>
<sequence>MSNTPNFTSMTAADLAEILFTSRLQESDHPSAEQVRIAIHDRFGACGEDRTACVAVVAQEAGDHPETYVARMRWALTTVSAAYPELATAA</sequence>
<dbReference type="AlphaFoldDB" id="A0A1I5VE79"/>
<dbReference type="InParanoid" id="A0A1I5VE79"/>
<name>A0A1I5VE79_9ACTN</name>
<dbReference type="EMBL" id="FOVH01000021">
    <property type="protein sequence ID" value="SFQ05790.1"/>
    <property type="molecule type" value="Genomic_DNA"/>
</dbReference>
<proteinExistence type="predicted"/>
<evidence type="ECO:0000313" key="2">
    <source>
        <dbReference type="Proteomes" id="UP000183413"/>
    </source>
</evidence>
<gene>
    <name evidence="1" type="ORF">SAMN04489713_12196</name>
</gene>
<dbReference type="eggNOG" id="ENOG5033MR8">
    <property type="taxonomic scope" value="Bacteria"/>
</dbReference>